<dbReference type="PANTHER" id="PTHR43155">
    <property type="entry name" value="CYCLIC DI-GMP PHOSPHODIESTERASE PA4108-RELATED"/>
    <property type="match status" value="1"/>
</dbReference>
<reference evidence="2 3" key="1">
    <citation type="submission" date="2016-08" db="EMBL/GenBank/DDBJ databases">
        <title>Novel Firmicutes and Novel Genomes.</title>
        <authorList>
            <person name="Poppleton D.I."/>
            <person name="Gribaldo S."/>
        </authorList>
    </citation>
    <scope>NUCLEOTIDE SEQUENCE [LARGE SCALE GENOMIC DNA]</scope>
    <source>
        <strain evidence="2 3">CTT3</strain>
    </source>
</reference>
<dbReference type="Pfam" id="PF13487">
    <property type="entry name" value="HD_5"/>
    <property type="match status" value="1"/>
</dbReference>
<dbReference type="NCBIfam" id="TIGR00277">
    <property type="entry name" value="HDIG"/>
    <property type="match status" value="1"/>
</dbReference>
<dbReference type="InterPro" id="IPR037522">
    <property type="entry name" value="HD_GYP_dom"/>
</dbReference>
<name>A0A419T0C5_9FIRM</name>
<comment type="caution">
    <text evidence="2">The sequence shown here is derived from an EMBL/GenBank/DDBJ whole genome shotgun (WGS) entry which is preliminary data.</text>
</comment>
<dbReference type="InterPro" id="IPR006675">
    <property type="entry name" value="HDIG_dom"/>
</dbReference>
<evidence type="ECO:0000313" key="2">
    <source>
        <dbReference type="EMBL" id="RKD30881.1"/>
    </source>
</evidence>
<dbReference type="PANTHER" id="PTHR43155:SF2">
    <property type="entry name" value="CYCLIC DI-GMP PHOSPHODIESTERASE PA4108"/>
    <property type="match status" value="1"/>
</dbReference>
<organism evidence="2 3">
    <name type="scientific">Thermohalobacter berrensis</name>
    <dbReference type="NCBI Taxonomy" id="99594"/>
    <lineage>
        <taxon>Bacteria</taxon>
        <taxon>Bacillati</taxon>
        <taxon>Bacillota</taxon>
        <taxon>Tissierellia</taxon>
        <taxon>Tissierellales</taxon>
        <taxon>Thermohalobacteraceae</taxon>
        <taxon>Thermohalobacter</taxon>
    </lineage>
</organism>
<sequence length="343" mass="39035">MAKISLNQVKPGMVIMKDIISKKNGLMILAAGNALNEKYINYLKQQGIKQVDVVAKDTNNKKEVPAKDENFIEKYNSLHSKTKKILKNLKVGKKIVIKEVSDVVDDMMDELMKINNIFGKLNQLKENNDFIYDHCVVVSMLATMVGKWLNYSKSELKQLAYAGLFHDIGKMKISEAILNKRGFLTEEESKFIKKHPIYGYNILSETVGISKKVALGVLQHHERENGSGYPLGVTSEKIHEFAKIIAICDIFHNKIYKNKECPFTVAEYINTKSFEVLDPRISKVFLDNIAKFYVGNTVKLNDGKVGKIVLVHKDIPTRPIIKVGEKFINLKEEKKYKIVNILD</sequence>
<gene>
    <name evidence="2" type="ORF">BET03_13235</name>
</gene>
<proteinExistence type="predicted"/>
<accession>A0A419T0C5</accession>
<evidence type="ECO:0000313" key="3">
    <source>
        <dbReference type="Proteomes" id="UP000284177"/>
    </source>
</evidence>
<protein>
    <recommendedName>
        <fullName evidence="1">HD-GYP domain-containing protein</fullName>
    </recommendedName>
</protein>
<dbReference type="AlphaFoldDB" id="A0A419T0C5"/>
<keyword evidence="3" id="KW-1185">Reference proteome</keyword>
<evidence type="ECO:0000259" key="1">
    <source>
        <dbReference type="PROSITE" id="PS51832"/>
    </source>
</evidence>
<dbReference type="SUPFAM" id="SSF109604">
    <property type="entry name" value="HD-domain/PDEase-like"/>
    <property type="match status" value="1"/>
</dbReference>
<dbReference type="EMBL" id="MCIB01000028">
    <property type="protein sequence ID" value="RKD30881.1"/>
    <property type="molecule type" value="Genomic_DNA"/>
</dbReference>
<dbReference type="RefSeq" id="WP_120169869.1">
    <property type="nucleotide sequence ID" value="NZ_MCIB01000028.1"/>
</dbReference>
<dbReference type="PROSITE" id="PS51832">
    <property type="entry name" value="HD_GYP"/>
    <property type="match status" value="1"/>
</dbReference>
<dbReference type="OrthoDB" id="9804747at2"/>
<dbReference type="InterPro" id="IPR003607">
    <property type="entry name" value="HD/PDEase_dom"/>
</dbReference>
<dbReference type="Gene3D" id="1.10.3210.10">
    <property type="entry name" value="Hypothetical protein af1432"/>
    <property type="match status" value="1"/>
</dbReference>
<feature type="domain" description="HD-GYP" evidence="1">
    <location>
        <begin position="109"/>
        <end position="301"/>
    </location>
</feature>
<dbReference type="Proteomes" id="UP000284177">
    <property type="component" value="Unassembled WGS sequence"/>
</dbReference>
<dbReference type="CDD" id="cd00077">
    <property type="entry name" value="HDc"/>
    <property type="match status" value="1"/>
</dbReference>